<dbReference type="InterPro" id="IPR039538">
    <property type="entry name" value="BetI_C"/>
</dbReference>
<feature type="DNA-binding region" description="H-T-H motif" evidence="5">
    <location>
        <begin position="35"/>
        <end position="54"/>
    </location>
</feature>
<evidence type="ECO:0000313" key="10">
    <source>
        <dbReference type="Proteomes" id="UP000552836"/>
    </source>
</evidence>
<evidence type="ECO:0000313" key="11">
    <source>
        <dbReference type="Proteomes" id="UP000648663"/>
    </source>
</evidence>
<reference evidence="9 10" key="3">
    <citation type="submission" date="2020-02" db="EMBL/GenBank/DDBJ databases">
        <title>Sequencing the genomes of 1000 actinobacteria strains.</title>
        <authorList>
            <person name="Klenk H.-P."/>
        </authorList>
    </citation>
    <scope>NUCLEOTIDE SEQUENCE [LARGE SCALE GENOMIC DNA]</scope>
    <source>
        <strain evidence="9 10">DSM 45201</strain>
    </source>
</reference>
<reference evidence="11" key="2">
    <citation type="journal article" date="2019" name="Int. J. Syst. Evol. Microbiol.">
        <title>The Global Catalogue of Microorganisms (GCM) 10K type strain sequencing project: providing services to taxonomists for standard genome sequencing and annotation.</title>
        <authorList>
            <consortium name="The Broad Institute Genomics Platform"/>
            <consortium name="The Broad Institute Genome Sequencing Center for Infectious Disease"/>
            <person name="Wu L."/>
            <person name="Ma J."/>
        </authorList>
    </citation>
    <scope>NUCLEOTIDE SEQUENCE [LARGE SCALE GENOMIC DNA]</scope>
    <source>
        <strain evidence="11">CGMCC 4.5581</strain>
    </source>
</reference>
<dbReference type="PANTHER" id="PTHR30055">
    <property type="entry name" value="HTH-TYPE TRANSCRIPTIONAL REGULATOR RUTR"/>
    <property type="match status" value="1"/>
</dbReference>
<evidence type="ECO:0000256" key="4">
    <source>
        <dbReference type="ARBA" id="ARBA00023163"/>
    </source>
</evidence>
<evidence type="ECO:0000256" key="1">
    <source>
        <dbReference type="ARBA" id="ARBA00022491"/>
    </source>
</evidence>
<dbReference type="SUPFAM" id="SSF48498">
    <property type="entry name" value="Tetracyclin repressor-like, C-terminal domain"/>
    <property type="match status" value="1"/>
</dbReference>
<evidence type="ECO:0000256" key="6">
    <source>
        <dbReference type="SAM" id="MobiDB-lite"/>
    </source>
</evidence>
<dbReference type="EMBL" id="BMMI01000001">
    <property type="protein sequence ID" value="GGL48475.1"/>
    <property type="molecule type" value="Genomic_DNA"/>
</dbReference>
<dbReference type="Proteomes" id="UP000552836">
    <property type="component" value="Unassembled WGS sequence"/>
</dbReference>
<dbReference type="SUPFAM" id="SSF46689">
    <property type="entry name" value="Homeodomain-like"/>
    <property type="match status" value="1"/>
</dbReference>
<evidence type="ECO:0000313" key="8">
    <source>
        <dbReference type="EMBL" id="GGL48475.1"/>
    </source>
</evidence>
<evidence type="ECO:0000256" key="5">
    <source>
        <dbReference type="PROSITE-ProRule" id="PRU00335"/>
    </source>
</evidence>
<dbReference type="Gene3D" id="1.10.357.10">
    <property type="entry name" value="Tetracycline Repressor, domain 2"/>
    <property type="match status" value="1"/>
</dbReference>
<dbReference type="PRINTS" id="PR00455">
    <property type="entry name" value="HTHTETR"/>
</dbReference>
<keyword evidence="3 5" id="KW-0238">DNA-binding</keyword>
<proteinExistence type="predicted"/>
<feature type="domain" description="HTH tetR-type" evidence="7">
    <location>
        <begin position="12"/>
        <end position="72"/>
    </location>
</feature>
<dbReference type="Pfam" id="PF13977">
    <property type="entry name" value="TetR_C_6"/>
    <property type="match status" value="1"/>
</dbReference>
<dbReference type="InterPro" id="IPR009057">
    <property type="entry name" value="Homeodomain-like_sf"/>
</dbReference>
<accession>A0A846LTC2</accession>
<dbReference type="AlphaFoldDB" id="A0A846LTC2"/>
<dbReference type="InterPro" id="IPR036271">
    <property type="entry name" value="Tet_transcr_reg_TetR-rel_C_sf"/>
</dbReference>
<keyword evidence="2" id="KW-0805">Transcription regulation</keyword>
<keyword evidence="11" id="KW-1185">Reference proteome</keyword>
<evidence type="ECO:0000256" key="3">
    <source>
        <dbReference type="ARBA" id="ARBA00023125"/>
    </source>
</evidence>
<keyword evidence="1" id="KW-0678">Repressor</keyword>
<dbReference type="EMBL" id="JAAMPA010000001">
    <property type="protein sequence ID" value="NIH66709.1"/>
    <property type="molecule type" value="Genomic_DNA"/>
</dbReference>
<reference evidence="8" key="1">
    <citation type="journal article" date="2014" name="Int. J. Syst. Evol. Microbiol.">
        <title>Complete genome of a new Firmicutes species belonging to the dominant human colonic microbiota ('Ruminococcus bicirculans') reveals two chromosomes and a selective capacity to utilize plant glucans.</title>
        <authorList>
            <consortium name="NISC Comparative Sequencing Program"/>
            <person name="Wegmann U."/>
            <person name="Louis P."/>
            <person name="Goesmann A."/>
            <person name="Henrissat B."/>
            <person name="Duncan S.H."/>
            <person name="Flint H.J."/>
        </authorList>
    </citation>
    <scope>NUCLEOTIDE SEQUENCE</scope>
    <source>
        <strain evidence="8">CGMCC 4.5581</strain>
    </source>
</reference>
<name>A0A846LTC2_9ACTN</name>
<dbReference type="GO" id="GO:0003700">
    <property type="term" value="F:DNA-binding transcription factor activity"/>
    <property type="evidence" value="ECO:0007669"/>
    <property type="project" value="TreeGrafter"/>
</dbReference>
<dbReference type="PANTHER" id="PTHR30055:SF234">
    <property type="entry name" value="HTH-TYPE TRANSCRIPTIONAL REGULATOR BETI"/>
    <property type="match status" value="1"/>
</dbReference>
<dbReference type="Proteomes" id="UP000648663">
    <property type="component" value="Unassembled WGS sequence"/>
</dbReference>
<dbReference type="Pfam" id="PF00440">
    <property type="entry name" value="TetR_N"/>
    <property type="match status" value="1"/>
</dbReference>
<evidence type="ECO:0000313" key="9">
    <source>
        <dbReference type="EMBL" id="NIH66709.1"/>
    </source>
</evidence>
<protein>
    <submittedName>
        <fullName evidence="9">AcrR family transcriptional regulator</fullName>
    </submittedName>
    <submittedName>
        <fullName evidence="8">TetR family transcriptional regulator</fullName>
    </submittedName>
</protein>
<dbReference type="PROSITE" id="PS50977">
    <property type="entry name" value="HTH_TETR_2"/>
    <property type="match status" value="1"/>
</dbReference>
<dbReference type="InterPro" id="IPR050109">
    <property type="entry name" value="HTH-type_TetR-like_transc_reg"/>
</dbReference>
<gene>
    <name evidence="9" type="ORF">FB380_001155</name>
    <name evidence="8" type="ORF">GCM10011589_01250</name>
</gene>
<feature type="region of interest" description="Disordered" evidence="6">
    <location>
        <begin position="199"/>
        <end position="222"/>
    </location>
</feature>
<keyword evidence="4" id="KW-0804">Transcription</keyword>
<dbReference type="RefSeq" id="WP_166754253.1">
    <property type="nucleotide sequence ID" value="NZ_BAABJU010000001.1"/>
</dbReference>
<evidence type="ECO:0000259" key="7">
    <source>
        <dbReference type="PROSITE" id="PS50977"/>
    </source>
</evidence>
<reference evidence="8" key="4">
    <citation type="submission" date="2024-05" db="EMBL/GenBank/DDBJ databases">
        <authorList>
            <person name="Sun Q."/>
            <person name="Zhou Y."/>
        </authorList>
    </citation>
    <scope>NUCLEOTIDE SEQUENCE</scope>
    <source>
        <strain evidence="8">CGMCC 4.5581</strain>
    </source>
</reference>
<dbReference type="InterPro" id="IPR001647">
    <property type="entry name" value="HTH_TetR"/>
</dbReference>
<dbReference type="GO" id="GO:0000976">
    <property type="term" value="F:transcription cis-regulatory region binding"/>
    <property type="evidence" value="ECO:0007669"/>
    <property type="project" value="TreeGrafter"/>
</dbReference>
<evidence type="ECO:0000256" key="2">
    <source>
        <dbReference type="ARBA" id="ARBA00023015"/>
    </source>
</evidence>
<comment type="caution">
    <text evidence="9">The sequence shown here is derived from an EMBL/GenBank/DDBJ whole genome shotgun (WGS) entry which is preliminary data.</text>
</comment>
<sequence>MGRQRGPNVRTGERRQSILRAARDSFVEHGVDGASLRDIAARAGMTHAGLLHHFRSKDDLVVALLQQRDAEESARDRAQRATTSDEDRLAPLIAELVTERQAAPELVRLWLEVTAAAARPAHPAHDYFVERYAQVRSAMTEYMRSRVAAGAVRGDIDPEHVGALLAAVLDGLQLQWLHDHDLPVVDILDHFLELVAAPATPPTATGDHGRGSTSSPPPTTPS</sequence>
<organism evidence="9 10">
    <name type="scientific">Modestobacter marinus</name>
    <dbReference type="NCBI Taxonomy" id="477641"/>
    <lineage>
        <taxon>Bacteria</taxon>
        <taxon>Bacillati</taxon>
        <taxon>Actinomycetota</taxon>
        <taxon>Actinomycetes</taxon>
        <taxon>Geodermatophilales</taxon>
        <taxon>Geodermatophilaceae</taxon>
        <taxon>Modestobacter</taxon>
    </lineage>
</organism>